<accession>A0ABT1HYS1</accession>
<evidence type="ECO:0000256" key="1">
    <source>
        <dbReference type="SAM" id="MobiDB-lite"/>
    </source>
</evidence>
<reference evidence="2 3" key="1">
    <citation type="submission" date="2022-06" db="EMBL/GenBank/DDBJ databases">
        <title>Genomic Encyclopedia of Archaeal and Bacterial Type Strains, Phase II (KMG-II): from individual species to whole genera.</title>
        <authorList>
            <person name="Goeker M."/>
        </authorList>
    </citation>
    <scope>NUCLEOTIDE SEQUENCE [LARGE SCALE GENOMIC DNA]</scope>
    <source>
        <strain evidence="2 3">DSM 40477</strain>
    </source>
</reference>
<proteinExistence type="predicted"/>
<name>A0ABT1HYS1_STRSD</name>
<gene>
    <name evidence="2" type="ORF">LX15_004396</name>
</gene>
<sequence>MSIKDLVARLDVVLDKIDAARASLNVAADLIDEASTAFGAAMSGTVASDALQALAWFGEAQQGVRSPLAELKAAEDAIRAYRMYSVGGSTATGSSAGLTSPQGNRSRPSEVPSDVSAPVTPERVEELRRELPPPVVSSKGQKTHGRWIDAEGNVHREVSGKDEKSEEALRFFEEEIRSRRVPVTVVDVEIKLAVHMRKNGIRSTVLVINNLPCRGPMGCDALIPVVLPSGYTMTVHGPNGFRRVYRGDGTSKWVP</sequence>
<comment type="caution">
    <text evidence="2">The sequence shown here is derived from an EMBL/GenBank/DDBJ whole genome shotgun (WGS) entry which is preliminary data.</text>
</comment>
<dbReference type="Pfam" id="PF14428">
    <property type="entry name" value="DddA-like"/>
    <property type="match status" value="1"/>
</dbReference>
<dbReference type="Proteomes" id="UP001205311">
    <property type="component" value="Unassembled WGS sequence"/>
</dbReference>
<feature type="region of interest" description="Disordered" evidence="1">
    <location>
        <begin position="90"/>
        <end position="128"/>
    </location>
</feature>
<keyword evidence="3" id="KW-1185">Reference proteome</keyword>
<evidence type="ECO:0000313" key="3">
    <source>
        <dbReference type="Proteomes" id="UP001205311"/>
    </source>
</evidence>
<feature type="compositionally biased region" description="Low complexity" evidence="1">
    <location>
        <begin position="90"/>
        <end position="100"/>
    </location>
</feature>
<protein>
    <submittedName>
        <fullName evidence="2">SCP1.201-like deaminase</fullName>
    </submittedName>
</protein>
<evidence type="ECO:0000313" key="2">
    <source>
        <dbReference type="EMBL" id="MCP2260676.1"/>
    </source>
</evidence>
<organism evidence="2 3">
    <name type="scientific">Streptoalloteichus tenebrarius (strain ATCC 17920 / DSM 40477 / JCM 4838 / CBS 697.72 / NBRC 16177 / NCIMB 11028 / NRRL B-12390 / A12253. 1 / ISP 5477)</name>
    <name type="common">Streptomyces tenebrarius</name>
    <dbReference type="NCBI Taxonomy" id="1933"/>
    <lineage>
        <taxon>Bacteria</taxon>
        <taxon>Bacillati</taxon>
        <taxon>Actinomycetota</taxon>
        <taxon>Actinomycetes</taxon>
        <taxon>Pseudonocardiales</taxon>
        <taxon>Pseudonocardiaceae</taxon>
        <taxon>Streptoalloteichus</taxon>
    </lineage>
</organism>
<dbReference type="RefSeq" id="WP_253671523.1">
    <property type="nucleotide sequence ID" value="NZ_JAMTCP010000030.1"/>
</dbReference>
<dbReference type="EMBL" id="JAMTCP010000030">
    <property type="protein sequence ID" value="MCP2260676.1"/>
    <property type="molecule type" value="Genomic_DNA"/>
</dbReference>
<dbReference type="InterPro" id="IPR032724">
    <property type="entry name" value="SCP1.201-like"/>
</dbReference>